<dbReference type="SUPFAM" id="SSF53850">
    <property type="entry name" value="Periplasmic binding protein-like II"/>
    <property type="match status" value="1"/>
</dbReference>
<name>A0ABP0F497_CLALP</name>
<dbReference type="SUPFAM" id="SSF53822">
    <property type="entry name" value="Periplasmic binding protein-like I"/>
    <property type="match status" value="1"/>
</dbReference>
<protein>
    <submittedName>
        <fullName evidence="19">Uncharacterized protein</fullName>
    </submittedName>
</protein>
<evidence type="ECO:0000256" key="15">
    <source>
        <dbReference type="SAM" id="Phobius"/>
    </source>
</evidence>
<evidence type="ECO:0000256" key="8">
    <source>
        <dbReference type="ARBA" id="ARBA00023136"/>
    </source>
</evidence>
<sequence length="908" mass="101522">MLLAKVVLFYHVVSWFRCAQHVSAVGPYTSVPVGAILSESNKQAYALLKQMSRRHNANVTGLAVATGRAKKPRVQFQAFLLPTEANNSFLMGQAFCDHASHRTQSIIGFSDVTTARTMISFSEAFQIPWISPSFSTVSLSSPYLISIYPNLERPLLSLAKKFKWPRFTLLYDSAELHLPLTGAFEFSLTAKIPIQARSLEAKKNILSTLKDMACNDERHIIIDLGRTRALEVLNALHKMDMLSAEYHYVFTDPSLTIGNLSRYAYEGSILTFLSLVDPVSKSELSQYDRGLYPSMTDDEDSQPDPYEWENALVCDAFKAMALGMKQLAQTDDSFLLEVQNEKALSFVTCDNQSPPVPLSTGINVSNAIKKVSLNGVTGKVAFDDSGRRINYTVGVFSLGPTGMRHTGQWTDQNGEGLGVLELSESIHDHDEPKKEIKDRILIVTTIIEEPYVSYKKNWEQFEGNDRFEGFCVDLLRAINTIAPFKYIIKPVDDGQYGSKNEANGKWNGMIGEVKYQKADMAVAPLTITSAREAVVDFTKPFMTLGISVMIKKPEKSMPHIFSFLEPLSNDIWLCILLSYVGVSVMLHFVTRLGSFLSKSDGDVDSLDDFGIMNSFWFSLGSFVQQGADISPKSFSGRLVSGAWWFFTLIIISSYTANLAAFLTVDRMVSPISGADDLAKQNSIKYGTLKSGSTVNFFKQSPLPTYKKMWAFMNSQTPSVFVKSNKDGIERVRNSGGKYAFLMESSLNEYMEHRKPCNTLKVGPNIDSKGYGIALAKESRYYDTINLAILTLREQGKLQKMKNYWWYDKSECGPSEQAAPTKTPALAMNNVAGVFYILYAGLVLAMFCAVVEFLYKARSIRKKRDKEKKVKKAMPESLSLAGNEDQGENLCSKTIFHLPQDDDNRLMFN</sequence>
<keyword evidence="5 15" id="KW-1133">Transmembrane helix</keyword>
<gene>
    <name evidence="19" type="ORF">CVLEPA_LOCUS4241</name>
</gene>
<dbReference type="Pfam" id="PF10613">
    <property type="entry name" value="Lig_chan-Glu_bd"/>
    <property type="match status" value="1"/>
</dbReference>
<accession>A0ABP0F497</accession>
<proteinExistence type="predicted"/>
<evidence type="ECO:0000256" key="11">
    <source>
        <dbReference type="ARBA" id="ARBA00023257"/>
    </source>
</evidence>
<evidence type="ECO:0000256" key="10">
    <source>
        <dbReference type="ARBA" id="ARBA00023180"/>
    </source>
</evidence>
<keyword evidence="12" id="KW-1071">Ligand-gated ion channel</keyword>
<feature type="domain" description="Ionotropic glutamate receptor L-glutamate and glycine-binding" evidence="18">
    <location>
        <begin position="450"/>
        <end position="515"/>
    </location>
</feature>
<dbReference type="PANTHER" id="PTHR18966">
    <property type="entry name" value="IONOTROPIC GLUTAMATE RECEPTOR"/>
    <property type="match status" value="1"/>
</dbReference>
<comment type="subcellular location">
    <subcellularLocation>
        <location evidence="1">Cell membrane</location>
        <topology evidence="1">Multi-pass membrane protein</topology>
    </subcellularLocation>
    <subcellularLocation>
        <location evidence="14">Postsynaptic cell membrane</location>
    </subcellularLocation>
</comment>
<evidence type="ECO:0000256" key="9">
    <source>
        <dbReference type="ARBA" id="ARBA00023170"/>
    </source>
</evidence>
<evidence type="ECO:0000259" key="18">
    <source>
        <dbReference type="SMART" id="SM00918"/>
    </source>
</evidence>
<keyword evidence="16" id="KW-0732">Signal</keyword>
<keyword evidence="2" id="KW-0813">Transport</keyword>
<dbReference type="InterPro" id="IPR019594">
    <property type="entry name" value="Glu/Gly-bd"/>
</dbReference>
<reference evidence="19 20" key="1">
    <citation type="submission" date="2024-02" db="EMBL/GenBank/DDBJ databases">
        <authorList>
            <person name="Daric V."/>
            <person name="Darras S."/>
        </authorList>
    </citation>
    <scope>NUCLEOTIDE SEQUENCE [LARGE SCALE GENOMIC DNA]</scope>
</reference>
<feature type="signal peptide" evidence="16">
    <location>
        <begin position="1"/>
        <end position="24"/>
    </location>
</feature>
<dbReference type="InterPro" id="IPR015683">
    <property type="entry name" value="Ionotropic_Glu_rcpt"/>
</dbReference>
<evidence type="ECO:0000256" key="3">
    <source>
        <dbReference type="ARBA" id="ARBA00022475"/>
    </source>
</evidence>
<dbReference type="Pfam" id="PF00060">
    <property type="entry name" value="Lig_chan"/>
    <property type="match status" value="1"/>
</dbReference>
<dbReference type="SMART" id="SM00079">
    <property type="entry name" value="PBPe"/>
    <property type="match status" value="1"/>
</dbReference>
<dbReference type="InterPro" id="IPR001828">
    <property type="entry name" value="ANF_lig-bd_rcpt"/>
</dbReference>
<evidence type="ECO:0000256" key="14">
    <source>
        <dbReference type="ARBA" id="ARBA00034100"/>
    </source>
</evidence>
<keyword evidence="4 15" id="KW-0812">Transmembrane</keyword>
<keyword evidence="11" id="KW-0628">Postsynaptic cell membrane</keyword>
<evidence type="ECO:0000256" key="12">
    <source>
        <dbReference type="ARBA" id="ARBA00023286"/>
    </source>
</evidence>
<dbReference type="InterPro" id="IPR001320">
    <property type="entry name" value="Iontro_rcpt_C"/>
</dbReference>
<evidence type="ECO:0000256" key="7">
    <source>
        <dbReference type="ARBA" id="ARBA00023065"/>
    </source>
</evidence>
<comment type="caution">
    <text evidence="19">The sequence shown here is derived from an EMBL/GenBank/DDBJ whole genome shotgun (WGS) entry which is preliminary data.</text>
</comment>
<dbReference type="EMBL" id="CAWYQH010000013">
    <property type="protein sequence ID" value="CAK8674546.1"/>
    <property type="molecule type" value="Genomic_DNA"/>
</dbReference>
<keyword evidence="20" id="KW-1185">Reference proteome</keyword>
<feature type="transmembrane region" description="Helical" evidence="15">
    <location>
        <begin position="642"/>
        <end position="662"/>
    </location>
</feature>
<organism evidence="19 20">
    <name type="scientific">Clavelina lepadiformis</name>
    <name type="common">Light-bulb sea squirt</name>
    <name type="synonym">Ascidia lepadiformis</name>
    <dbReference type="NCBI Taxonomy" id="159417"/>
    <lineage>
        <taxon>Eukaryota</taxon>
        <taxon>Metazoa</taxon>
        <taxon>Chordata</taxon>
        <taxon>Tunicata</taxon>
        <taxon>Ascidiacea</taxon>
        <taxon>Aplousobranchia</taxon>
        <taxon>Clavelinidae</taxon>
        <taxon>Clavelina</taxon>
    </lineage>
</organism>
<keyword evidence="6" id="KW-0770">Synapse</keyword>
<evidence type="ECO:0000313" key="20">
    <source>
        <dbReference type="Proteomes" id="UP001642483"/>
    </source>
</evidence>
<evidence type="ECO:0000256" key="2">
    <source>
        <dbReference type="ARBA" id="ARBA00022448"/>
    </source>
</evidence>
<evidence type="ECO:0000256" key="16">
    <source>
        <dbReference type="SAM" id="SignalP"/>
    </source>
</evidence>
<dbReference type="SMART" id="SM00918">
    <property type="entry name" value="Lig_chan-Glu_bd"/>
    <property type="match status" value="1"/>
</dbReference>
<dbReference type="Pfam" id="PF01094">
    <property type="entry name" value="ANF_receptor"/>
    <property type="match status" value="1"/>
</dbReference>
<keyword evidence="7" id="KW-0406">Ion transport</keyword>
<dbReference type="Gene3D" id="1.10.287.70">
    <property type="match status" value="1"/>
</dbReference>
<dbReference type="InterPro" id="IPR028082">
    <property type="entry name" value="Peripla_BP_I"/>
</dbReference>
<evidence type="ECO:0000256" key="4">
    <source>
        <dbReference type="ARBA" id="ARBA00022692"/>
    </source>
</evidence>
<dbReference type="Gene3D" id="3.40.50.2300">
    <property type="match status" value="2"/>
</dbReference>
<evidence type="ECO:0000256" key="13">
    <source>
        <dbReference type="ARBA" id="ARBA00023303"/>
    </source>
</evidence>
<evidence type="ECO:0000259" key="17">
    <source>
        <dbReference type="SMART" id="SM00079"/>
    </source>
</evidence>
<feature type="chain" id="PRO_5047356628" evidence="16">
    <location>
        <begin position="25"/>
        <end position="908"/>
    </location>
</feature>
<dbReference type="Gene3D" id="3.40.190.10">
    <property type="entry name" value="Periplasmic binding protein-like II"/>
    <property type="match status" value="2"/>
</dbReference>
<keyword evidence="8 15" id="KW-0472">Membrane</keyword>
<keyword evidence="9" id="KW-0675">Receptor</keyword>
<feature type="transmembrane region" description="Helical" evidence="15">
    <location>
        <begin position="832"/>
        <end position="854"/>
    </location>
</feature>
<evidence type="ECO:0000256" key="5">
    <source>
        <dbReference type="ARBA" id="ARBA00022989"/>
    </source>
</evidence>
<keyword evidence="13" id="KW-0407">Ion channel</keyword>
<dbReference type="Proteomes" id="UP001642483">
    <property type="component" value="Unassembled WGS sequence"/>
</dbReference>
<dbReference type="PRINTS" id="PR00177">
    <property type="entry name" value="NMDARECEPTOR"/>
</dbReference>
<evidence type="ECO:0000256" key="6">
    <source>
        <dbReference type="ARBA" id="ARBA00023018"/>
    </source>
</evidence>
<evidence type="ECO:0000256" key="1">
    <source>
        <dbReference type="ARBA" id="ARBA00004651"/>
    </source>
</evidence>
<evidence type="ECO:0000313" key="19">
    <source>
        <dbReference type="EMBL" id="CAK8674546.1"/>
    </source>
</evidence>
<keyword evidence="3" id="KW-1003">Cell membrane</keyword>
<feature type="transmembrane region" description="Helical" evidence="15">
    <location>
        <begin position="570"/>
        <end position="589"/>
    </location>
</feature>
<dbReference type="InterPro" id="IPR001508">
    <property type="entry name" value="Iono_Glu_rcpt_met"/>
</dbReference>
<feature type="domain" description="Ionotropic glutamate receptor C-terminal" evidence="17">
    <location>
        <begin position="440"/>
        <end position="807"/>
    </location>
</feature>
<keyword evidence="10" id="KW-0325">Glycoprotein</keyword>